<organism evidence="2 3">
    <name type="scientific">Paludifilum halophilum</name>
    <dbReference type="NCBI Taxonomy" id="1642702"/>
    <lineage>
        <taxon>Bacteria</taxon>
        <taxon>Bacillati</taxon>
        <taxon>Bacillota</taxon>
        <taxon>Bacilli</taxon>
        <taxon>Bacillales</taxon>
        <taxon>Thermoactinomycetaceae</taxon>
        <taxon>Paludifilum</taxon>
    </lineage>
</organism>
<sequence>MLLECVEGCRVLCYSIPCNFFEAVKNLLQLTGERVIPELMKPTNGMLLEHIARYYFSFPYVKGRVLDIACGSGYGTHMVAKACKKEVKGVIGVDLDPQTVEYARKTYYHPLTEYRVVDALDPELPQKLGCFDTILSFETIEHLQDDRLFMRHLHEMLAPGGTLVLSTPFGRGRGKPCKCPFHVHQLTPEEFAALFGGFRETEIYYQRGVTIEPPREGLKYPLGVAVCQK</sequence>
<dbReference type="InterPro" id="IPR013216">
    <property type="entry name" value="Methyltransf_11"/>
</dbReference>
<feature type="domain" description="Methyltransferase type 11" evidence="1">
    <location>
        <begin position="66"/>
        <end position="165"/>
    </location>
</feature>
<dbReference type="PANTHER" id="PTHR43464">
    <property type="entry name" value="METHYLTRANSFERASE"/>
    <property type="match status" value="1"/>
</dbReference>
<dbReference type="InterPro" id="IPR029063">
    <property type="entry name" value="SAM-dependent_MTases_sf"/>
</dbReference>
<dbReference type="GO" id="GO:0008757">
    <property type="term" value="F:S-adenosylmethionine-dependent methyltransferase activity"/>
    <property type="evidence" value="ECO:0007669"/>
    <property type="project" value="InterPro"/>
</dbReference>
<protein>
    <submittedName>
        <fullName evidence="2">SAM-dependent methyltransferase</fullName>
    </submittedName>
</protein>
<dbReference type="EMBL" id="NOWF01000006">
    <property type="protein sequence ID" value="OYD07503.1"/>
    <property type="molecule type" value="Genomic_DNA"/>
</dbReference>
<name>A0A235B5D7_9BACL</name>
<comment type="caution">
    <text evidence="2">The sequence shown here is derived from an EMBL/GenBank/DDBJ whole genome shotgun (WGS) entry which is preliminary data.</text>
</comment>
<evidence type="ECO:0000313" key="2">
    <source>
        <dbReference type="EMBL" id="OYD07503.1"/>
    </source>
</evidence>
<evidence type="ECO:0000259" key="1">
    <source>
        <dbReference type="Pfam" id="PF08241"/>
    </source>
</evidence>
<gene>
    <name evidence="2" type="ORF">CHM34_11450</name>
</gene>
<accession>A0A235B5D7</accession>
<evidence type="ECO:0000313" key="3">
    <source>
        <dbReference type="Proteomes" id="UP000215459"/>
    </source>
</evidence>
<dbReference type="PANTHER" id="PTHR43464:SF92">
    <property type="entry name" value="SLR1071 PROTEIN"/>
    <property type="match status" value="1"/>
</dbReference>
<dbReference type="AlphaFoldDB" id="A0A235B5D7"/>
<dbReference type="OrthoDB" id="8936324at2"/>
<dbReference type="SUPFAM" id="SSF53335">
    <property type="entry name" value="S-adenosyl-L-methionine-dependent methyltransferases"/>
    <property type="match status" value="1"/>
</dbReference>
<dbReference type="GO" id="GO:0032259">
    <property type="term" value="P:methylation"/>
    <property type="evidence" value="ECO:0007669"/>
    <property type="project" value="UniProtKB-KW"/>
</dbReference>
<dbReference type="CDD" id="cd02440">
    <property type="entry name" value="AdoMet_MTases"/>
    <property type="match status" value="1"/>
</dbReference>
<proteinExistence type="predicted"/>
<keyword evidence="2" id="KW-0489">Methyltransferase</keyword>
<keyword evidence="2" id="KW-0808">Transferase</keyword>
<dbReference type="Gene3D" id="3.40.50.150">
    <property type="entry name" value="Vaccinia Virus protein VP39"/>
    <property type="match status" value="1"/>
</dbReference>
<dbReference type="Pfam" id="PF08241">
    <property type="entry name" value="Methyltransf_11"/>
    <property type="match status" value="1"/>
</dbReference>
<reference evidence="2 3" key="1">
    <citation type="submission" date="2017-07" db="EMBL/GenBank/DDBJ databases">
        <title>The genome sequence of Paludifilum halophilum highlights mechanisms for microbial adaptation to high salt environemnts.</title>
        <authorList>
            <person name="Belbahri L."/>
        </authorList>
    </citation>
    <scope>NUCLEOTIDE SEQUENCE [LARGE SCALE GENOMIC DNA]</scope>
    <source>
        <strain evidence="2 3">DSM 102817</strain>
    </source>
</reference>
<keyword evidence="3" id="KW-1185">Reference proteome</keyword>
<dbReference type="Proteomes" id="UP000215459">
    <property type="component" value="Unassembled WGS sequence"/>
</dbReference>